<organism evidence="1 2">
    <name type="scientific">Chaetomium tenue</name>
    <dbReference type="NCBI Taxonomy" id="1854479"/>
    <lineage>
        <taxon>Eukaryota</taxon>
        <taxon>Fungi</taxon>
        <taxon>Dikarya</taxon>
        <taxon>Ascomycota</taxon>
        <taxon>Pezizomycotina</taxon>
        <taxon>Sordariomycetes</taxon>
        <taxon>Sordariomycetidae</taxon>
        <taxon>Sordariales</taxon>
        <taxon>Chaetomiaceae</taxon>
        <taxon>Chaetomium</taxon>
    </lineage>
</organism>
<keyword evidence="2" id="KW-1185">Reference proteome</keyword>
<protein>
    <submittedName>
        <fullName evidence="1">Uncharacterized protein</fullName>
    </submittedName>
</protein>
<sequence length="145" mass="15977">MVASDAGPDLIRADRSEVFRPQATSKVELESKKVETNGKAGEPAGRALIGHVCIGVPNSADGGLTKTTCRLLQRPGSWRNAVAFGCNQGSDQNLYCNDQPHVLAAAFRQIWSTGEDLMLKAWYSRKKDDAAEYPKFEKRRPKSRL</sequence>
<dbReference type="Proteomes" id="UP000724584">
    <property type="component" value="Unassembled WGS sequence"/>
</dbReference>
<name>A0ACB7PCK8_9PEZI</name>
<evidence type="ECO:0000313" key="1">
    <source>
        <dbReference type="EMBL" id="KAH6636566.1"/>
    </source>
</evidence>
<dbReference type="EMBL" id="JAGIZQ010000003">
    <property type="protein sequence ID" value="KAH6636566.1"/>
    <property type="molecule type" value="Genomic_DNA"/>
</dbReference>
<accession>A0ACB7PCK8</accession>
<gene>
    <name evidence="1" type="ORF">F5144DRAFT_184641</name>
</gene>
<evidence type="ECO:0000313" key="2">
    <source>
        <dbReference type="Proteomes" id="UP000724584"/>
    </source>
</evidence>
<comment type="caution">
    <text evidence="1">The sequence shown here is derived from an EMBL/GenBank/DDBJ whole genome shotgun (WGS) entry which is preliminary data.</text>
</comment>
<proteinExistence type="predicted"/>
<reference evidence="1 2" key="1">
    <citation type="journal article" date="2021" name="Nat. Commun.">
        <title>Genetic determinants of endophytism in the Arabidopsis root mycobiome.</title>
        <authorList>
            <person name="Mesny F."/>
            <person name="Miyauchi S."/>
            <person name="Thiergart T."/>
            <person name="Pickel B."/>
            <person name="Atanasova L."/>
            <person name="Karlsson M."/>
            <person name="Huettel B."/>
            <person name="Barry K.W."/>
            <person name="Haridas S."/>
            <person name="Chen C."/>
            <person name="Bauer D."/>
            <person name="Andreopoulos W."/>
            <person name="Pangilinan J."/>
            <person name="LaButti K."/>
            <person name="Riley R."/>
            <person name="Lipzen A."/>
            <person name="Clum A."/>
            <person name="Drula E."/>
            <person name="Henrissat B."/>
            <person name="Kohler A."/>
            <person name="Grigoriev I.V."/>
            <person name="Martin F.M."/>
            <person name="Hacquard S."/>
        </authorList>
    </citation>
    <scope>NUCLEOTIDE SEQUENCE [LARGE SCALE GENOMIC DNA]</scope>
    <source>
        <strain evidence="1 2">MPI-SDFR-AT-0079</strain>
    </source>
</reference>